<comment type="catalytic activity">
    <reaction evidence="5">
        <text>3'-dephospho-CoA + ATP = ADP + CoA + H(+)</text>
        <dbReference type="Rhea" id="RHEA:18245"/>
        <dbReference type="ChEBI" id="CHEBI:15378"/>
        <dbReference type="ChEBI" id="CHEBI:30616"/>
        <dbReference type="ChEBI" id="CHEBI:57287"/>
        <dbReference type="ChEBI" id="CHEBI:57328"/>
        <dbReference type="ChEBI" id="CHEBI:456216"/>
        <dbReference type="EC" id="2.7.1.24"/>
    </reaction>
</comment>
<keyword evidence="2 5" id="KW-0547">Nucleotide-binding</keyword>
<feature type="binding site" evidence="5">
    <location>
        <begin position="17"/>
        <end position="22"/>
    </location>
    <ligand>
        <name>ATP</name>
        <dbReference type="ChEBI" id="CHEBI:30616"/>
    </ligand>
</feature>
<dbReference type="EC" id="2.7.1.24" evidence="5 6"/>
<evidence type="ECO:0000313" key="7">
    <source>
        <dbReference type="EMBL" id="SBS34563.1"/>
    </source>
</evidence>
<organism evidence="7 8">
    <name type="scientific">Marinomonas spartinae</name>
    <dbReference type="NCBI Taxonomy" id="1792290"/>
    <lineage>
        <taxon>Bacteria</taxon>
        <taxon>Pseudomonadati</taxon>
        <taxon>Pseudomonadota</taxon>
        <taxon>Gammaproteobacteria</taxon>
        <taxon>Oceanospirillales</taxon>
        <taxon>Oceanospirillaceae</taxon>
        <taxon>Marinomonas</taxon>
    </lineage>
</organism>
<dbReference type="PROSITE" id="PS51219">
    <property type="entry name" value="DPCK"/>
    <property type="match status" value="1"/>
</dbReference>
<comment type="similarity">
    <text evidence="1 5">Belongs to the CoaE family.</text>
</comment>
<keyword evidence="3 5" id="KW-0067">ATP-binding</keyword>
<accession>A0A1A8TL27</accession>
<comment type="subcellular location">
    <subcellularLocation>
        <location evidence="5">Cytoplasm</location>
    </subcellularLocation>
</comment>
<dbReference type="SUPFAM" id="SSF52540">
    <property type="entry name" value="P-loop containing nucleoside triphosphate hydrolases"/>
    <property type="match status" value="1"/>
</dbReference>
<evidence type="ECO:0000256" key="5">
    <source>
        <dbReference type="HAMAP-Rule" id="MF_00376"/>
    </source>
</evidence>
<dbReference type="HAMAP" id="MF_00376">
    <property type="entry name" value="Dephospho_CoA_kinase"/>
    <property type="match status" value="1"/>
</dbReference>
<dbReference type="GO" id="GO:0005737">
    <property type="term" value="C:cytoplasm"/>
    <property type="evidence" value="ECO:0007669"/>
    <property type="project" value="UniProtKB-SubCell"/>
</dbReference>
<keyword evidence="5" id="KW-0963">Cytoplasm</keyword>
<keyword evidence="5 7" id="KW-0418">Kinase</keyword>
<dbReference type="CDD" id="cd02022">
    <property type="entry name" value="DPCK"/>
    <property type="match status" value="1"/>
</dbReference>
<keyword evidence="4 5" id="KW-0173">Coenzyme A biosynthesis</keyword>
<name>A0A1A8TL27_9GAMM</name>
<keyword evidence="8" id="KW-1185">Reference proteome</keyword>
<evidence type="ECO:0000256" key="2">
    <source>
        <dbReference type="ARBA" id="ARBA00022741"/>
    </source>
</evidence>
<dbReference type="GO" id="GO:0005524">
    <property type="term" value="F:ATP binding"/>
    <property type="evidence" value="ECO:0007669"/>
    <property type="project" value="UniProtKB-UniRule"/>
</dbReference>
<dbReference type="InterPro" id="IPR001977">
    <property type="entry name" value="Depp_CoAkinase"/>
</dbReference>
<dbReference type="OrthoDB" id="9812943at2"/>
<dbReference type="GO" id="GO:0015937">
    <property type="term" value="P:coenzyme A biosynthetic process"/>
    <property type="evidence" value="ECO:0007669"/>
    <property type="project" value="UniProtKB-UniRule"/>
</dbReference>
<evidence type="ECO:0000256" key="1">
    <source>
        <dbReference type="ARBA" id="ARBA00009018"/>
    </source>
</evidence>
<protein>
    <recommendedName>
        <fullName evidence="5 6">Dephospho-CoA kinase</fullName>
        <ecNumber evidence="5 6">2.7.1.24</ecNumber>
    </recommendedName>
    <alternativeName>
        <fullName evidence="5">Dephosphocoenzyme A kinase</fullName>
    </alternativeName>
</protein>
<comment type="function">
    <text evidence="5">Catalyzes the phosphorylation of the 3'-hydroxyl group of dephosphocoenzyme A to form coenzyme A.</text>
</comment>
<dbReference type="PANTHER" id="PTHR10695">
    <property type="entry name" value="DEPHOSPHO-COA KINASE-RELATED"/>
    <property type="match status" value="1"/>
</dbReference>
<evidence type="ECO:0000313" key="8">
    <source>
        <dbReference type="Proteomes" id="UP000092544"/>
    </source>
</evidence>
<evidence type="ECO:0000256" key="4">
    <source>
        <dbReference type="ARBA" id="ARBA00022993"/>
    </source>
</evidence>
<dbReference type="RefSeq" id="WP_067018024.1">
    <property type="nucleotide sequence ID" value="NZ_FLOB01000008.1"/>
</dbReference>
<dbReference type="Proteomes" id="UP000092544">
    <property type="component" value="Unassembled WGS sequence"/>
</dbReference>
<dbReference type="GO" id="GO:0004140">
    <property type="term" value="F:dephospho-CoA kinase activity"/>
    <property type="evidence" value="ECO:0007669"/>
    <property type="project" value="UniProtKB-UniRule"/>
</dbReference>
<dbReference type="EMBL" id="FLOB01000008">
    <property type="protein sequence ID" value="SBS34563.1"/>
    <property type="molecule type" value="Genomic_DNA"/>
</dbReference>
<dbReference type="InterPro" id="IPR027417">
    <property type="entry name" value="P-loop_NTPase"/>
</dbReference>
<dbReference type="PANTHER" id="PTHR10695:SF46">
    <property type="entry name" value="BIFUNCTIONAL COENZYME A SYNTHASE-RELATED"/>
    <property type="match status" value="1"/>
</dbReference>
<dbReference type="Gene3D" id="3.40.50.300">
    <property type="entry name" value="P-loop containing nucleotide triphosphate hydrolases"/>
    <property type="match status" value="1"/>
</dbReference>
<dbReference type="AlphaFoldDB" id="A0A1A8TL27"/>
<dbReference type="Pfam" id="PF01121">
    <property type="entry name" value="CoaE"/>
    <property type="match status" value="1"/>
</dbReference>
<gene>
    <name evidence="5 7" type="primary">coaE</name>
    <name evidence="7" type="ORF">MSP8886_03102</name>
</gene>
<dbReference type="STRING" id="1792290.MSP8886_03102"/>
<dbReference type="UniPathway" id="UPA00241">
    <property type="reaction ID" value="UER00356"/>
</dbReference>
<comment type="pathway">
    <text evidence="5">Cofactor biosynthesis; coenzyme A biosynthesis; CoA from (R)-pantothenate: step 5/5.</text>
</comment>
<dbReference type="NCBIfam" id="TIGR00152">
    <property type="entry name" value="dephospho-CoA kinase"/>
    <property type="match status" value="1"/>
</dbReference>
<reference evidence="7 8" key="1">
    <citation type="submission" date="2016-06" db="EMBL/GenBank/DDBJ databases">
        <authorList>
            <person name="Kjaerup R.B."/>
            <person name="Dalgaard T.S."/>
            <person name="Juul-Madsen H.R."/>
        </authorList>
    </citation>
    <scope>NUCLEOTIDE SEQUENCE [LARGE SCALE GENOMIC DNA]</scope>
    <source>
        <strain evidence="7 8">CECT 8886</strain>
    </source>
</reference>
<proteinExistence type="inferred from homology"/>
<evidence type="ECO:0000256" key="6">
    <source>
        <dbReference type="NCBIfam" id="TIGR00152"/>
    </source>
</evidence>
<sequence>MTVEKKIPIVGLAGGIGSGKSTIATIFNELGIQSVDADDVARDVVAVGSYCLNEIQKHFGKEILQQDGCLNRKALRDIIFKQPKEKLWLESLTHPIIRDNLQTRLAQSTSTYVLLVHPLLFETKQNTICRLTVAIDASSKTQRERVLVRDNVSSEQIDSIFASQLTNEERLKKADLIINNDNDINDLRNKVKKLHNQILELL</sequence>
<evidence type="ECO:0000256" key="3">
    <source>
        <dbReference type="ARBA" id="ARBA00022840"/>
    </source>
</evidence>
<keyword evidence="5 7" id="KW-0808">Transferase</keyword>